<comment type="caution">
    <text evidence="12">The sequence shown here is derived from an EMBL/GenBank/DDBJ whole genome shotgun (WGS) entry which is preliminary data.</text>
</comment>
<proteinExistence type="inferred from homology"/>
<evidence type="ECO:0000256" key="6">
    <source>
        <dbReference type="ARBA" id="ARBA00022603"/>
    </source>
</evidence>
<dbReference type="InterPro" id="IPR000682">
    <property type="entry name" value="PCMT"/>
</dbReference>
<dbReference type="AlphaFoldDB" id="A0A8T4J2G1"/>
<keyword evidence="6" id="KW-0489">Methyltransferase</keyword>
<keyword evidence="13" id="KW-1185">Reference proteome</keyword>
<dbReference type="GO" id="GO:0032259">
    <property type="term" value="P:methylation"/>
    <property type="evidence" value="ECO:0007669"/>
    <property type="project" value="UniProtKB-KW"/>
</dbReference>
<evidence type="ECO:0000256" key="2">
    <source>
        <dbReference type="ARBA" id="ARBA00005369"/>
    </source>
</evidence>
<evidence type="ECO:0000256" key="3">
    <source>
        <dbReference type="ARBA" id="ARBA00011890"/>
    </source>
</evidence>
<dbReference type="SUPFAM" id="SSF53335">
    <property type="entry name" value="S-adenosyl-L-methionine-dependent methyltransferases"/>
    <property type="match status" value="1"/>
</dbReference>
<evidence type="ECO:0000256" key="4">
    <source>
        <dbReference type="ARBA" id="ARBA00013346"/>
    </source>
</evidence>
<evidence type="ECO:0000256" key="1">
    <source>
        <dbReference type="ARBA" id="ARBA00004496"/>
    </source>
</evidence>
<dbReference type="PANTHER" id="PTHR11579:SF0">
    <property type="entry name" value="PROTEIN-L-ISOASPARTATE(D-ASPARTATE) O-METHYLTRANSFERASE"/>
    <property type="match status" value="1"/>
</dbReference>
<evidence type="ECO:0000256" key="5">
    <source>
        <dbReference type="ARBA" id="ARBA00022490"/>
    </source>
</evidence>
<sequence>MYAPKTALITQIDDGAVSPDGPATGRFSSSISAPHMVLRCLGHLGLNPGERVLEIGTGTGYNTALLSVRAGVRQVTSVELDPVLATAGRDTLKRAGFEPRVVCADGEHGYPERSPFARVQSTAGVTSVPYSWVEQCFPGGVIVVPYRGVALLRLVVSEDGLEAEGGCVDTASFMVLRGQRRTGETAIDPLIAKTLKEADRWRGEGDMRELRDSLGAQFFLHLRVPSIRA</sequence>
<evidence type="ECO:0000256" key="7">
    <source>
        <dbReference type="ARBA" id="ARBA00022679"/>
    </source>
</evidence>
<dbReference type="GO" id="GO:0004719">
    <property type="term" value="F:protein-L-isoaspartate (D-aspartate) O-methyltransferase activity"/>
    <property type="evidence" value="ECO:0007669"/>
    <property type="project" value="UniProtKB-EC"/>
</dbReference>
<protein>
    <recommendedName>
        <fullName evidence="4">Protein-L-isoaspartate O-methyltransferase</fullName>
        <ecNumber evidence="3">2.1.1.77</ecNumber>
    </recommendedName>
    <alternativeName>
        <fullName evidence="11">L-isoaspartyl protein carboxyl methyltransferase</fullName>
    </alternativeName>
    <alternativeName>
        <fullName evidence="9">Protein L-isoaspartyl methyltransferase</fullName>
    </alternativeName>
    <alternativeName>
        <fullName evidence="10">Protein-beta-aspartate methyltransferase</fullName>
    </alternativeName>
</protein>
<evidence type="ECO:0000313" key="13">
    <source>
        <dbReference type="Proteomes" id="UP000675554"/>
    </source>
</evidence>
<keyword evidence="7" id="KW-0808">Transferase</keyword>
<dbReference type="Proteomes" id="UP000675554">
    <property type="component" value="Unassembled WGS sequence"/>
</dbReference>
<accession>A0A8T4J2G1</accession>
<dbReference type="Gene3D" id="3.40.50.150">
    <property type="entry name" value="Vaccinia Virus protein VP39"/>
    <property type="match status" value="1"/>
</dbReference>
<evidence type="ECO:0000256" key="10">
    <source>
        <dbReference type="ARBA" id="ARBA00031323"/>
    </source>
</evidence>
<keyword evidence="5" id="KW-0963">Cytoplasm</keyword>
<dbReference type="EMBL" id="JAGSMN010001249">
    <property type="protein sequence ID" value="MBR7678175.1"/>
    <property type="molecule type" value="Genomic_DNA"/>
</dbReference>
<name>A0A8T4J2G1_9ACTN</name>
<dbReference type="PANTHER" id="PTHR11579">
    <property type="entry name" value="PROTEIN-L-ISOASPARTATE O-METHYLTRANSFERASE"/>
    <property type="match status" value="1"/>
</dbReference>
<dbReference type="GO" id="GO:0005737">
    <property type="term" value="C:cytoplasm"/>
    <property type="evidence" value="ECO:0007669"/>
    <property type="project" value="UniProtKB-SubCell"/>
</dbReference>
<comment type="similarity">
    <text evidence="2">Belongs to the methyltransferase superfamily. L-isoaspartyl/D-aspartyl protein methyltransferase family.</text>
</comment>
<keyword evidence="8" id="KW-0949">S-adenosyl-L-methionine</keyword>
<dbReference type="InterPro" id="IPR029063">
    <property type="entry name" value="SAM-dependent_MTases_sf"/>
</dbReference>
<evidence type="ECO:0000256" key="11">
    <source>
        <dbReference type="ARBA" id="ARBA00031350"/>
    </source>
</evidence>
<feature type="non-terminal residue" evidence="12">
    <location>
        <position position="229"/>
    </location>
</feature>
<dbReference type="CDD" id="cd02440">
    <property type="entry name" value="AdoMet_MTases"/>
    <property type="match status" value="1"/>
</dbReference>
<dbReference type="Pfam" id="PF01135">
    <property type="entry name" value="PCMT"/>
    <property type="match status" value="1"/>
</dbReference>
<evidence type="ECO:0000256" key="9">
    <source>
        <dbReference type="ARBA" id="ARBA00030757"/>
    </source>
</evidence>
<organism evidence="12 13">
    <name type="scientific">Streptomyces daliensis</name>
    <dbReference type="NCBI Taxonomy" id="299421"/>
    <lineage>
        <taxon>Bacteria</taxon>
        <taxon>Bacillati</taxon>
        <taxon>Actinomycetota</taxon>
        <taxon>Actinomycetes</taxon>
        <taxon>Kitasatosporales</taxon>
        <taxon>Streptomycetaceae</taxon>
        <taxon>Streptomyces</taxon>
    </lineage>
</organism>
<dbReference type="EC" id="2.1.1.77" evidence="3"/>
<comment type="subcellular location">
    <subcellularLocation>
        <location evidence="1">Cytoplasm</location>
    </subcellularLocation>
</comment>
<evidence type="ECO:0000313" key="12">
    <source>
        <dbReference type="EMBL" id="MBR7678175.1"/>
    </source>
</evidence>
<gene>
    <name evidence="12" type="ORF">KDA82_35395</name>
</gene>
<evidence type="ECO:0000256" key="8">
    <source>
        <dbReference type="ARBA" id="ARBA00022691"/>
    </source>
</evidence>
<reference evidence="12" key="1">
    <citation type="submission" date="2021-04" db="EMBL/GenBank/DDBJ databases">
        <title>Sequencing of actinobacteria type strains.</title>
        <authorList>
            <person name="Nguyen G.-S."/>
            <person name="Wentzel A."/>
        </authorList>
    </citation>
    <scope>NUCLEOTIDE SEQUENCE</scope>
    <source>
        <strain evidence="12">DSM 42095</strain>
    </source>
</reference>